<dbReference type="OrthoDB" id="6236007at2759"/>
<dbReference type="Proteomes" id="UP000829999">
    <property type="component" value="Chromosome 20"/>
</dbReference>
<evidence type="ECO:0000256" key="2">
    <source>
        <dbReference type="ARBA" id="ARBA00023157"/>
    </source>
</evidence>
<dbReference type="PANTHER" id="PTHR23259">
    <property type="entry name" value="RIDDLE"/>
    <property type="match status" value="1"/>
</dbReference>
<keyword evidence="5" id="KW-1185">Reference proteome</keyword>
<dbReference type="SUPFAM" id="SSF57567">
    <property type="entry name" value="Serine protease inhibitors"/>
    <property type="match status" value="2"/>
</dbReference>
<keyword evidence="6" id="KW-0483">Metalloprotease inhibitor</keyword>
<accession>A0A9R0CTM7</accession>
<name>A0A9R0CTM7_SPOFR</name>
<evidence type="ECO:0000313" key="5">
    <source>
        <dbReference type="Proteomes" id="UP000829999"/>
    </source>
</evidence>
<proteinExistence type="predicted"/>
<dbReference type="InterPro" id="IPR051368">
    <property type="entry name" value="SerProtInhib-TIL_Domain"/>
</dbReference>
<feature type="domain" description="TIL" evidence="4">
    <location>
        <begin position="152"/>
        <end position="209"/>
    </location>
</feature>
<sequence length="225" mass="24897">MYLVLIICLAASVVAQDEFLYTPKVRNIECGANEVYECIYSCPPQPICNTRYENVTCLTTVGENCSHWCICVPGYIRTTLGGECVPESYCDSCGLHEYYACGPPCDTMCPTLYNGTDCNYTECMTSCYCENGYARSDSGRCVLFEHCPRPYCSEFEVATNCERVCLNETCAGIGGPNTCIEGPCAPGCDCKPGFYREEERGPCIPLCECPEKRNSDECLNQTGEF</sequence>
<reference evidence="6" key="1">
    <citation type="submission" date="2025-08" db="UniProtKB">
        <authorList>
            <consortium name="RefSeq"/>
        </authorList>
    </citation>
    <scope>IDENTIFICATION</scope>
    <source>
        <tissue evidence="6">Whole larval tissue</tissue>
    </source>
</reference>
<keyword evidence="6" id="KW-0481">Metalloenzyme inhibitor</keyword>
<feature type="signal peptide" evidence="3">
    <location>
        <begin position="1"/>
        <end position="15"/>
    </location>
</feature>
<evidence type="ECO:0000259" key="4">
    <source>
        <dbReference type="Pfam" id="PF01826"/>
    </source>
</evidence>
<feature type="domain" description="TIL" evidence="4">
    <location>
        <begin position="97"/>
        <end position="147"/>
    </location>
</feature>
<dbReference type="InterPro" id="IPR002919">
    <property type="entry name" value="TIL_dom"/>
</dbReference>
<evidence type="ECO:0000313" key="6">
    <source>
        <dbReference type="RefSeq" id="XP_035429030.2"/>
    </source>
</evidence>
<dbReference type="RefSeq" id="XP_035429030.2">
    <property type="nucleotide sequence ID" value="XM_035573137.2"/>
</dbReference>
<dbReference type="Pfam" id="PF01826">
    <property type="entry name" value="TIL"/>
    <property type="match status" value="2"/>
</dbReference>
<dbReference type="InterPro" id="IPR036084">
    <property type="entry name" value="Ser_inhib-like_sf"/>
</dbReference>
<protein>
    <submittedName>
        <fullName evidence="6">Inducible metalloproteinase inhibitor protein-like</fullName>
    </submittedName>
</protein>
<dbReference type="PANTHER" id="PTHR23259:SF69">
    <property type="entry name" value="GEO11767P1-RELATED"/>
    <property type="match status" value="1"/>
</dbReference>
<keyword evidence="2" id="KW-1015">Disulfide bond</keyword>
<dbReference type="Gene3D" id="2.10.25.10">
    <property type="entry name" value="Laminin"/>
    <property type="match status" value="3"/>
</dbReference>
<dbReference type="CDD" id="cd19941">
    <property type="entry name" value="TIL"/>
    <property type="match status" value="2"/>
</dbReference>
<gene>
    <name evidence="6" type="primary">LOC118262038</name>
</gene>
<evidence type="ECO:0000256" key="1">
    <source>
        <dbReference type="ARBA" id="ARBA00022690"/>
    </source>
</evidence>
<dbReference type="AlphaFoldDB" id="A0A9R0CTM7"/>
<dbReference type="GeneID" id="118262038"/>
<feature type="chain" id="PRO_5040274670" evidence="3">
    <location>
        <begin position="16"/>
        <end position="225"/>
    </location>
</feature>
<keyword evidence="1 6" id="KW-0646">Protease inhibitor</keyword>
<dbReference type="GO" id="GO:0030414">
    <property type="term" value="F:peptidase inhibitor activity"/>
    <property type="evidence" value="ECO:0007669"/>
    <property type="project" value="UniProtKB-KW"/>
</dbReference>
<organism evidence="5 6">
    <name type="scientific">Spodoptera frugiperda</name>
    <name type="common">Fall armyworm</name>
    <dbReference type="NCBI Taxonomy" id="7108"/>
    <lineage>
        <taxon>Eukaryota</taxon>
        <taxon>Metazoa</taxon>
        <taxon>Ecdysozoa</taxon>
        <taxon>Arthropoda</taxon>
        <taxon>Hexapoda</taxon>
        <taxon>Insecta</taxon>
        <taxon>Pterygota</taxon>
        <taxon>Neoptera</taxon>
        <taxon>Endopterygota</taxon>
        <taxon>Lepidoptera</taxon>
        <taxon>Glossata</taxon>
        <taxon>Ditrysia</taxon>
        <taxon>Noctuoidea</taxon>
        <taxon>Noctuidae</taxon>
        <taxon>Amphipyrinae</taxon>
        <taxon>Spodoptera</taxon>
    </lineage>
</organism>
<keyword evidence="3" id="KW-0732">Signal</keyword>
<evidence type="ECO:0000256" key="3">
    <source>
        <dbReference type="SAM" id="SignalP"/>
    </source>
</evidence>